<dbReference type="GO" id="GO:0005615">
    <property type="term" value="C:extracellular space"/>
    <property type="evidence" value="ECO:0007669"/>
    <property type="project" value="TreeGrafter"/>
</dbReference>
<evidence type="ECO:0000256" key="2">
    <source>
        <dbReference type="ARBA" id="ARBA00023180"/>
    </source>
</evidence>
<organism evidence="5">
    <name type="scientific">Tetraodon nigroviridis</name>
    <name type="common">Spotted green pufferfish</name>
    <name type="synonym">Chelonodon nigroviridis</name>
    <dbReference type="NCBI Taxonomy" id="99883"/>
    <lineage>
        <taxon>Eukaryota</taxon>
        <taxon>Metazoa</taxon>
        <taxon>Chordata</taxon>
        <taxon>Craniata</taxon>
        <taxon>Vertebrata</taxon>
        <taxon>Euteleostomi</taxon>
        <taxon>Actinopterygii</taxon>
        <taxon>Neopterygii</taxon>
        <taxon>Teleostei</taxon>
        <taxon>Neoteleostei</taxon>
        <taxon>Acanthomorphata</taxon>
        <taxon>Eupercaria</taxon>
        <taxon>Tetraodontiformes</taxon>
        <taxon>Tetradontoidea</taxon>
        <taxon>Tetraodontidae</taxon>
        <taxon>Tetraodon</taxon>
    </lineage>
</organism>
<dbReference type="InterPro" id="IPR007934">
    <property type="entry name" value="AbfB_ABD"/>
</dbReference>
<dbReference type="InterPro" id="IPR036195">
    <property type="entry name" value="AbfB_ABD_sf"/>
</dbReference>
<dbReference type="EMBL" id="CAAE01015099">
    <property type="protein sequence ID" value="CAG12489.1"/>
    <property type="molecule type" value="Genomic_DNA"/>
</dbReference>
<feature type="domain" description="VWFD" evidence="4">
    <location>
        <begin position="925"/>
        <end position="1091"/>
    </location>
</feature>
<dbReference type="SMART" id="SM00216">
    <property type="entry name" value="VWD"/>
    <property type="match status" value="3"/>
</dbReference>
<dbReference type="OrthoDB" id="8921018at2759"/>
<dbReference type="Pfam" id="PF08742">
    <property type="entry name" value="C8"/>
    <property type="match status" value="3"/>
</dbReference>
<sequence>MGHRFPGRADQFVSQWTVERDVQETVLRDHQDRNHLLGDPQLQPVVQPVATPNSVHRDTNQPRARKLSAVPNWSCVTARPSQRRLPTGPASRLSSPLSRQAKESLKASLRRISVPNPGFEREMTCRTWGQYNFETFDGLYFYFPGRCTYTLLRDCQEATQAGVVVQVHNDPACNSAPYTCRRAVSIFLPWEGEVRLQAAAVTFKGQSLQLPHRIHDLQLEQISQYVLVTQQQGFTLAWEGSSGSVYIKLSPEFVGRTCGMCGNFNADVQDDLKTSYGNYKDHIDDGTLNKITQGVLTHDIEMFGNSWMEAEPREAPCPLVPSGFSSPCAAVDANVLLKVEEVCAMLLDPPFQSCHEFVSPLSYMASCSNDLCLFNGANSFPMRCSVEAPVPVPMCYVRCSASTPAPAPTPTTRCTTGGDTSLLVVSATRWSALSKDFRLSPGLIYEDGRCVTPSDCPCECSVTGDMYFQSFDGRIYTFSATCQYVLAKSRNSGRFTVTLQNAPCGANLDGACIQSVNLVIDEDPRTEITLSHVGEVYRAGQYRVSLPYSDDLFHIQELSSMFLQVRTAFGLRLQYSWAEFRLYLQADEHWRDDTVGLCGTFNGNIQDDFLSPSGMIESTPQLFGNAWRVSSACVSSLMAPQLDPCDTHQQAVAYASEMCDVLNQAVFSACHQHLSPTAFHQQCRSDTCRCGTPCLCSALAHYAHHCRRFSVIVDFRSRVPDCAITCPATMQYGTCVSSCQGRCSALSVPQHCGEECEEGCVCPPGTFYNHRTRTCVHRSQCPCSFLGADYEPGDVIMTSAGVQLCLNGKLVSQATPSEKRCPAGQTYHACSEDEDGVPPGRGVACERTCESYLLNLTCSTHEPCVPGCSCAPGLLKHGDECFEPASCPCLWKGKEYYPGDRVSSPCHQCVCQHGAFQCDFRPCPSMCTAYGDRHYRTFDGLLYDYIGACSVYLVKSTSGVMFSVAAANVNCLDGGVVCRKALIVTLDQSVVAFDDETGKPVSVTSSLLFLFRKVLHAGSLPSRRDVTVLWDRKTTVHIQVGPRWQCVNSLDIRHPCSLSPLREPFAKRQCAVLLGEVFQACHPVVSGSNCRPRRYLAVRGSNGTSFQVDVTWFYANCLADTCSCSRGGDCECFCTSVAAYAQRCCHQGVPVDWRSPSLCPYDCEFYNKVLGKGPFRLITFRDRWTLLAANSSGGSVFLGTGAVPGVLSQFMVTPGLSRARPHDASRVSFEAAERPNFFLYASPSGQLRLAKWEEKEAFWEAATFVLRRNTWMPGYDSLESLSKPSFFLHASLARLHLLKYRHTDGFRKATLFRLAVCPPHMVLDQVTHRCVYVEDCQYQHAQS</sequence>
<evidence type="ECO:0000256" key="1">
    <source>
        <dbReference type="ARBA" id="ARBA00023157"/>
    </source>
</evidence>
<dbReference type="PANTHER" id="PTHR11339">
    <property type="entry name" value="EXTRACELLULAR MATRIX GLYCOPROTEIN RELATED"/>
    <property type="match status" value="1"/>
</dbReference>
<dbReference type="InterPro" id="IPR050780">
    <property type="entry name" value="Mucin_vWF_Thrombospondin_sf"/>
</dbReference>
<reference evidence="5" key="2">
    <citation type="submission" date="2004-02" db="EMBL/GenBank/DDBJ databases">
        <authorList>
            <consortium name="Genoscope"/>
            <consortium name="Whitehead Institute Centre for Genome Research"/>
        </authorList>
    </citation>
    <scope>NUCLEOTIDE SEQUENCE</scope>
</reference>
<dbReference type="Gene3D" id="2.80.10.50">
    <property type="match status" value="1"/>
</dbReference>
<dbReference type="Pfam" id="PF00094">
    <property type="entry name" value="VWD"/>
    <property type="match status" value="3"/>
</dbReference>
<dbReference type="KEGG" id="tng:GSTEN00034778G001"/>
<keyword evidence="2" id="KW-0325">Glycoprotein</keyword>
<dbReference type="PANTHER" id="PTHR11339:SF228">
    <property type="entry name" value="OTOGELIN"/>
    <property type="match status" value="1"/>
</dbReference>
<dbReference type="GO" id="GO:0046556">
    <property type="term" value="F:alpha-L-arabinofuranosidase activity"/>
    <property type="evidence" value="ECO:0007669"/>
    <property type="project" value="InterPro"/>
</dbReference>
<feature type="region of interest" description="Disordered" evidence="3">
    <location>
        <begin position="79"/>
        <end position="100"/>
    </location>
</feature>
<comment type="caution">
    <text evidence="5">The sequence shown here is derived from an EMBL/GenBank/DDBJ whole genome shotgun (WGS) entry which is preliminary data.</text>
</comment>
<feature type="domain" description="VWFD" evidence="4">
    <location>
        <begin position="458"/>
        <end position="634"/>
    </location>
</feature>
<dbReference type="Pfam" id="PF01826">
    <property type="entry name" value="TIL"/>
    <property type="match status" value="2"/>
</dbReference>
<evidence type="ECO:0000259" key="4">
    <source>
        <dbReference type="PROSITE" id="PS51233"/>
    </source>
</evidence>
<dbReference type="InterPro" id="IPR001846">
    <property type="entry name" value="VWF_type-D"/>
</dbReference>
<protein>
    <submittedName>
        <fullName evidence="5">(spotted green pufferfish) hypothetical protein</fullName>
    </submittedName>
</protein>
<dbReference type="InterPro" id="IPR014853">
    <property type="entry name" value="VWF/SSPO/ZAN-like_Cys-rich_dom"/>
</dbReference>
<feature type="domain" description="VWFD" evidence="4">
    <location>
        <begin position="123"/>
        <end position="318"/>
    </location>
</feature>
<dbReference type="SMART" id="SM00832">
    <property type="entry name" value="C8"/>
    <property type="match status" value="3"/>
</dbReference>
<dbReference type="GO" id="GO:0046373">
    <property type="term" value="P:L-arabinose metabolic process"/>
    <property type="evidence" value="ECO:0007669"/>
    <property type="project" value="InterPro"/>
</dbReference>
<dbReference type="InterPro" id="IPR002919">
    <property type="entry name" value="TIL_dom"/>
</dbReference>
<dbReference type="Pfam" id="PF05270">
    <property type="entry name" value="AbfB"/>
    <property type="match status" value="1"/>
</dbReference>
<accession>Q4RGJ3</accession>
<keyword evidence="1" id="KW-1015">Disulfide bond</keyword>
<dbReference type="InterPro" id="IPR036084">
    <property type="entry name" value="Ser_inhib-like_sf"/>
</dbReference>
<proteinExistence type="predicted"/>
<dbReference type="GO" id="GO:0031012">
    <property type="term" value="C:extracellular matrix"/>
    <property type="evidence" value="ECO:0007669"/>
    <property type="project" value="TreeGrafter"/>
</dbReference>
<dbReference type="FunFam" id="2.10.25.10:FF:000055">
    <property type="entry name" value="alpha-tectorin isoform X1"/>
    <property type="match status" value="1"/>
</dbReference>
<dbReference type="PROSITE" id="PS51233">
    <property type="entry name" value="VWFD"/>
    <property type="match status" value="3"/>
</dbReference>
<evidence type="ECO:0000313" key="5">
    <source>
        <dbReference type="EMBL" id="CAG12489.1"/>
    </source>
</evidence>
<gene>
    <name evidence="5" type="ORF">GSTENG00034778001</name>
</gene>
<reference evidence="5" key="1">
    <citation type="journal article" date="2004" name="Nature">
        <title>Genome duplication in the teleost fish Tetraodon nigroviridis reveals the early vertebrate proto-karyotype.</title>
        <authorList>
            <person name="Jaillon O."/>
            <person name="Aury J.-M."/>
            <person name="Brunet F."/>
            <person name="Petit J.-L."/>
            <person name="Stange-Thomann N."/>
            <person name="Mauceli E."/>
            <person name="Bouneau L."/>
            <person name="Fischer C."/>
            <person name="Ozouf-Costaz C."/>
            <person name="Bernot A."/>
            <person name="Nicaud S."/>
            <person name="Jaffe D."/>
            <person name="Fisher S."/>
            <person name="Lutfalla G."/>
            <person name="Dossat C."/>
            <person name="Segurens B."/>
            <person name="Dasilva C."/>
            <person name="Salanoubat M."/>
            <person name="Levy M."/>
            <person name="Boudet N."/>
            <person name="Castellano S."/>
            <person name="Anthouard V."/>
            <person name="Jubin C."/>
            <person name="Castelli V."/>
            <person name="Katinka M."/>
            <person name="Vacherie B."/>
            <person name="Biemont C."/>
            <person name="Skalli Z."/>
            <person name="Cattolico L."/>
            <person name="Poulain J."/>
            <person name="De Berardinis V."/>
            <person name="Cruaud C."/>
            <person name="Duprat S."/>
            <person name="Brottier P."/>
            <person name="Coutanceau J.-P."/>
            <person name="Gouzy J."/>
            <person name="Parra G."/>
            <person name="Lardier G."/>
            <person name="Chapple C."/>
            <person name="McKernan K.J."/>
            <person name="McEwan P."/>
            <person name="Bosak S."/>
            <person name="Kellis M."/>
            <person name="Volff J.-N."/>
            <person name="Guigo R."/>
            <person name="Zody M.C."/>
            <person name="Mesirov J."/>
            <person name="Lindblad-Toh K."/>
            <person name="Birren B."/>
            <person name="Nusbaum C."/>
            <person name="Kahn D."/>
            <person name="Robinson-Rechavi M."/>
            <person name="Laudet V."/>
            <person name="Schachter V."/>
            <person name="Quetier F."/>
            <person name="Saurin W."/>
            <person name="Scarpelli C."/>
            <person name="Wincker P."/>
            <person name="Lander E.S."/>
            <person name="Weissenbach J."/>
            <person name="Roest Crollius H."/>
        </authorList>
    </citation>
    <scope>NUCLEOTIDE SEQUENCE [LARGE SCALE GENOMIC DNA]</scope>
</reference>
<dbReference type="SUPFAM" id="SSF57567">
    <property type="entry name" value="Serine protease inhibitors"/>
    <property type="match status" value="2"/>
</dbReference>
<evidence type="ECO:0000256" key="3">
    <source>
        <dbReference type="SAM" id="MobiDB-lite"/>
    </source>
</evidence>
<name>Q4RGJ3_TETNG</name>
<dbReference type="SUPFAM" id="SSF110221">
    <property type="entry name" value="AbfB domain"/>
    <property type="match status" value="1"/>
</dbReference>
<dbReference type="CDD" id="cd19941">
    <property type="entry name" value="TIL"/>
    <property type="match status" value="2"/>
</dbReference>
<dbReference type="Gene3D" id="2.10.25.10">
    <property type="entry name" value="Laminin"/>
    <property type="match status" value="2"/>
</dbReference>